<organism evidence="3 4">
    <name type="scientific">Perspicuibacillus lycopersici</name>
    <dbReference type="NCBI Taxonomy" id="1325689"/>
    <lineage>
        <taxon>Bacteria</taxon>
        <taxon>Bacillati</taxon>
        <taxon>Bacillota</taxon>
        <taxon>Bacilli</taxon>
        <taxon>Bacillales</taxon>
        <taxon>Bacillaceae</taxon>
        <taxon>Perspicuibacillus</taxon>
    </lineage>
</organism>
<reference evidence="3" key="1">
    <citation type="submission" date="2022-10" db="EMBL/GenBank/DDBJ databases">
        <title>Description of Fervidibacillus gen. nov. in the family Fervidibacillaceae fam. nov. with two species, Fervidibacillus albus sp. nov., and Fervidibacillus halotolerans sp. nov., isolated from tidal flat sediments.</title>
        <authorList>
            <person name="Kwon K.K."/>
            <person name="Yang S.-H."/>
        </authorList>
    </citation>
    <scope>NUCLEOTIDE SEQUENCE</scope>
    <source>
        <strain evidence="3">JCM 19140</strain>
    </source>
</reference>
<name>A0AAE3ITK6_9BACI</name>
<sequence length="244" mass="26945">MKLTVIGCWGGYPKVNEASTGYLLEHDGFRLLIDCGSGVLSKLQQYVDPTDLDACIVTHYHADHIADIGVLQHALIVQKYLQPMVRNLPIYGHQLDEQAFRKLTYKDITTGKAYDPSQTLRIGPFTISFLPTVHPVPCFAFRIEAAGKIFVFTGDSAFQDSFIEFAKDANLLLCECNFYANMDGGNAGHMNSKDAGTLAAAANVKQLVLTHLPQYGIIENLVTEAGEYYDGRIHLAEGGQVWEI</sequence>
<dbReference type="RefSeq" id="WP_263071947.1">
    <property type="nucleotide sequence ID" value="NZ_JAOUSF010000001.1"/>
</dbReference>
<dbReference type="AlphaFoldDB" id="A0AAE3ITK6"/>
<dbReference type="PANTHER" id="PTHR46018">
    <property type="entry name" value="ZINC PHOSPHODIESTERASE ELAC PROTEIN 1"/>
    <property type="match status" value="1"/>
</dbReference>
<dbReference type="InterPro" id="IPR001279">
    <property type="entry name" value="Metallo-B-lactamas"/>
</dbReference>
<dbReference type="Gene3D" id="3.60.15.10">
    <property type="entry name" value="Ribonuclease Z/Hydroxyacylglutathione hydrolase-like"/>
    <property type="match status" value="1"/>
</dbReference>
<keyword evidence="1" id="KW-0862">Zinc</keyword>
<dbReference type="EMBL" id="JAOUSF010000001">
    <property type="protein sequence ID" value="MCU9612494.1"/>
    <property type="molecule type" value="Genomic_DNA"/>
</dbReference>
<proteinExistence type="predicted"/>
<accession>A0AAE3ITK6</accession>
<evidence type="ECO:0000313" key="3">
    <source>
        <dbReference type="EMBL" id="MCU9612494.1"/>
    </source>
</evidence>
<dbReference type="InterPro" id="IPR036866">
    <property type="entry name" value="RibonucZ/Hydroxyglut_hydro"/>
</dbReference>
<dbReference type="Proteomes" id="UP001209318">
    <property type="component" value="Unassembled WGS sequence"/>
</dbReference>
<dbReference type="Pfam" id="PF12706">
    <property type="entry name" value="Lactamase_B_2"/>
    <property type="match status" value="1"/>
</dbReference>
<protein>
    <submittedName>
        <fullName evidence="3">MBL fold metallo-hydrolase</fullName>
    </submittedName>
</protein>
<evidence type="ECO:0000259" key="2">
    <source>
        <dbReference type="SMART" id="SM00849"/>
    </source>
</evidence>
<comment type="caution">
    <text evidence="3">The sequence shown here is derived from an EMBL/GenBank/DDBJ whole genome shotgun (WGS) entry which is preliminary data.</text>
</comment>
<evidence type="ECO:0000256" key="1">
    <source>
        <dbReference type="ARBA" id="ARBA00022833"/>
    </source>
</evidence>
<dbReference type="PANTHER" id="PTHR46018:SF4">
    <property type="entry name" value="METALLO-HYDROLASE YHFI-RELATED"/>
    <property type="match status" value="1"/>
</dbReference>
<dbReference type="SUPFAM" id="SSF56281">
    <property type="entry name" value="Metallo-hydrolase/oxidoreductase"/>
    <property type="match status" value="1"/>
</dbReference>
<evidence type="ECO:0000313" key="4">
    <source>
        <dbReference type="Proteomes" id="UP001209318"/>
    </source>
</evidence>
<dbReference type="CDD" id="cd07716">
    <property type="entry name" value="RNaseZ_short-form-like_MBL-fold"/>
    <property type="match status" value="1"/>
</dbReference>
<feature type="domain" description="Metallo-beta-lactamase" evidence="2">
    <location>
        <begin position="18"/>
        <end position="211"/>
    </location>
</feature>
<gene>
    <name evidence="3" type="ORF">OEV98_02810</name>
</gene>
<dbReference type="SMART" id="SM00849">
    <property type="entry name" value="Lactamase_B"/>
    <property type="match status" value="1"/>
</dbReference>
<keyword evidence="4" id="KW-1185">Reference proteome</keyword>
<dbReference type="GO" id="GO:0042781">
    <property type="term" value="F:3'-tRNA processing endoribonuclease activity"/>
    <property type="evidence" value="ECO:0007669"/>
    <property type="project" value="TreeGrafter"/>
</dbReference>